<organism evidence="1 2">
    <name type="scientific">Enterococcus wangshanyuanii</name>
    <dbReference type="NCBI Taxonomy" id="2005703"/>
    <lineage>
        <taxon>Bacteria</taxon>
        <taxon>Bacillati</taxon>
        <taxon>Bacillota</taxon>
        <taxon>Bacilli</taxon>
        <taxon>Lactobacillales</taxon>
        <taxon>Enterococcaceae</taxon>
        <taxon>Enterococcus</taxon>
    </lineage>
</organism>
<comment type="caution">
    <text evidence="1">The sequence shown here is derived from an EMBL/GenBank/DDBJ whole genome shotgun (WGS) entry which is preliminary data.</text>
</comment>
<protein>
    <submittedName>
        <fullName evidence="1">Uncharacterized protein</fullName>
    </submittedName>
</protein>
<accession>A0ABQ1NH23</accession>
<gene>
    <name evidence="1" type="ORF">GCM10011573_03250</name>
</gene>
<evidence type="ECO:0000313" key="1">
    <source>
        <dbReference type="EMBL" id="GGC76968.1"/>
    </source>
</evidence>
<proteinExistence type="predicted"/>
<keyword evidence="2" id="KW-1185">Reference proteome</keyword>
<evidence type="ECO:0000313" key="2">
    <source>
        <dbReference type="Proteomes" id="UP000630615"/>
    </source>
</evidence>
<dbReference type="Proteomes" id="UP000630615">
    <property type="component" value="Unassembled WGS sequence"/>
</dbReference>
<reference evidence="2" key="1">
    <citation type="journal article" date="2019" name="Int. J. Syst. Evol. Microbiol.">
        <title>The Global Catalogue of Microorganisms (GCM) 10K type strain sequencing project: providing services to taxonomists for standard genome sequencing and annotation.</title>
        <authorList>
            <consortium name="The Broad Institute Genomics Platform"/>
            <consortium name="The Broad Institute Genome Sequencing Center for Infectious Disease"/>
            <person name="Wu L."/>
            <person name="Ma J."/>
        </authorList>
    </citation>
    <scope>NUCLEOTIDE SEQUENCE [LARGE SCALE GENOMIC DNA]</scope>
    <source>
        <strain evidence="2">CGMCC 1.15942</strain>
    </source>
</reference>
<name>A0ABQ1NH23_9ENTE</name>
<sequence length="83" mass="9776">MTLKSIDSIENLPKKQLIRATKREIENKRSSIKNEKIRFINSSLLSKITSFLIYVRIGDLSRKEYLNEKKHDLNQSFKSCLFS</sequence>
<dbReference type="EMBL" id="BMKI01000001">
    <property type="protein sequence ID" value="GGC76968.1"/>
    <property type="molecule type" value="Genomic_DNA"/>
</dbReference>